<dbReference type="PANTHER" id="PTHR30576:SF0">
    <property type="entry name" value="UNDECAPRENYL-PHOSPHATE N-ACETYLGALACTOSAMINYL 1-PHOSPHATE TRANSFERASE-RELATED"/>
    <property type="match status" value="1"/>
</dbReference>
<evidence type="ECO:0000256" key="6">
    <source>
        <dbReference type="ARBA" id="ARBA00023136"/>
    </source>
</evidence>
<dbReference type="EC" id="2.7.8.31" evidence="9"/>
<dbReference type="Proteomes" id="UP000256708">
    <property type="component" value="Unassembled WGS sequence"/>
</dbReference>
<accession>A0A3D8LGC3</accession>
<evidence type="ECO:0000256" key="3">
    <source>
        <dbReference type="ARBA" id="ARBA00022679"/>
    </source>
</evidence>
<evidence type="ECO:0000256" key="4">
    <source>
        <dbReference type="ARBA" id="ARBA00022692"/>
    </source>
</evidence>
<protein>
    <submittedName>
        <fullName evidence="9">Undecaprenyl-phosphate glucose phosphotransferase</fullName>
        <ecNumber evidence="9">2.7.8.31</ecNumber>
    </submittedName>
</protein>
<evidence type="ECO:0000256" key="5">
    <source>
        <dbReference type="ARBA" id="ARBA00022989"/>
    </source>
</evidence>
<dbReference type="GO" id="GO:0016020">
    <property type="term" value="C:membrane"/>
    <property type="evidence" value="ECO:0007669"/>
    <property type="project" value="UniProtKB-SubCell"/>
</dbReference>
<dbReference type="Pfam" id="PF13727">
    <property type="entry name" value="CoA_binding_3"/>
    <property type="match status" value="1"/>
</dbReference>
<dbReference type="RefSeq" id="WP_115564315.1">
    <property type="nucleotide sequence ID" value="NZ_QRGR01000004.1"/>
</dbReference>
<feature type="domain" description="Bacterial sugar transferase" evidence="8">
    <location>
        <begin position="269"/>
        <end position="453"/>
    </location>
</feature>
<evidence type="ECO:0000313" key="10">
    <source>
        <dbReference type="Proteomes" id="UP000256708"/>
    </source>
</evidence>
<organism evidence="9 10">
    <name type="scientific">Pontibacter diazotrophicus</name>
    <dbReference type="NCBI Taxonomy" id="1400979"/>
    <lineage>
        <taxon>Bacteria</taxon>
        <taxon>Pseudomonadati</taxon>
        <taxon>Bacteroidota</taxon>
        <taxon>Cytophagia</taxon>
        <taxon>Cytophagales</taxon>
        <taxon>Hymenobacteraceae</taxon>
        <taxon>Pontibacter</taxon>
    </lineage>
</organism>
<keyword evidence="6 7" id="KW-0472">Membrane</keyword>
<feature type="transmembrane region" description="Helical" evidence="7">
    <location>
        <begin position="274"/>
        <end position="296"/>
    </location>
</feature>
<proteinExistence type="inferred from homology"/>
<dbReference type="EMBL" id="QRGR01000004">
    <property type="protein sequence ID" value="RDV16455.1"/>
    <property type="molecule type" value="Genomic_DNA"/>
</dbReference>
<dbReference type="AlphaFoldDB" id="A0A3D8LGC3"/>
<dbReference type="OrthoDB" id="9808602at2"/>
<comment type="similarity">
    <text evidence="2">Belongs to the bacterial sugar transferase family.</text>
</comment>
<keyword evidence="10" id="KW-1185">Reference proteome</keyword>
<dbReference type="InterPro" id="IPR017473">
    <property type="entry name" value="Undecaprenyl-P_gluc_Ptfrase"/>
</dbReference>
<evidence type="ECO:0000313" key="9">
    <source>
        <dbReference type="EMBL" id="RDV16455.1"/>
    </source>
</evidence>
<keyword evidence="3 9" id="KW-0808">Transferase</keyword>
<feature type="transmembrane region" description="Helical" evidence="7">
    <location>
        <begin position="44"/>
        <end position="62"/>
    </location>
</feature>
<dbReference type="Gene3D" id="3.40.50.720">
    <property type="entry name" value="NAD(P)-binding Rossmann-like Domain"/>
    <property type="match status" value="1"/>
</dbReference>
<name>A0A3D8LGC3_9BACT</name>
<feature type="transmembrane region" description="Helical" evidence="7">
    <location>
        <begin position="12"/>
        <end position="32"/>
    </location>
</feature>
<keyword evidence="4 7" id="KW-0812">Transmembrane</keyword>
<reference evidence="10" key="1">
    <citation type="submission" date="2018-08" db="EMBL/GenBank/DDBJ databases">
        <authorList>
            <person name="Liu Z.-W."/>
            <person name="Du Z.-J."/>
        </authorList>
    </citation>
    <scope>NUCLEOTIDE SEQUENCE [LARGE SCALE GENOMIC DNA]</scope>
    <source>
        <strain evidence="10">H4X</strain>
    </source>
</reference>
<dbReference type="InterPro" id="IPR003362">
    <property type="entry name" value="Bact_transf"/>
</dbReference>
<evidence type="ECO:0000256" key="2">
    <source>
        <dbReference type="ARBA" id="ARBA00006464"/>
    </source>
</evidence>
<comment type="caution">
    <text evidence="9">The sequence shown here is derived from an EMBL/GenBank/DDBJ whole genome shotgun (WGS) entry which is preliminary data.</text>
</comment>
<evidence type="ECO:0000256" key="7">
    <source>
        <dbReference type="SAM" id="Phobius"/>
    </source>
</evidence>
<sequence>MPGLYNKYIKLTHSLGDLAALSISNVAAYVAVNGATSGFLSAGHHMFLLYSVLAWIICNLLLGTYKYYKVGRRLWVIFDVFKVFLLYVLLIEATLNIIDHLAFPRSYLLFHYLFLSLIVLSWRIAVTYIIRFLRRRGYNSRKVIIVGYSKTGKELRDFFYNHPEYGYRFEGFFDDNATGERQVIGRIEDVERYVLKHEVNEVYCAAFALKKEQIVSLMQFSDNNLVRMKFLPEPGSFSYQKLKIDFSDLLPILVARSIPLDDAINKLLKRTFDIAFSLFVIIFLLSWLLPILAIIIKLDSKGPVFFGQVRSGINNKTFLCWKLRSMYINTEANSQLARRGDSRITPVGAFLRKTSLDELPQFFNVLMGQMSIVGPRPHMLKADQEYALIAEKYMVRHFIKPGVTGLSQVRGYRGDTTADYQVRGRVKLDIFYLENWTFLLDIKIIFYTIYNAIRGDKAAF</sequence>
<evidence type="ECO:0000256" key="1">
    <source>
        <dbReference type="ARBA" id="ARBA00004141"/>
    </source>
</evidence>
<dbReference type="NCBIfam" id="TIGR03023">
    <property type="entry name" value="WcaJ_sugtrans"/>
    <property type="match status" value="1"/>
</dbReference>
<dbReference type="InterPro" id="IPR017475">
    <property type="entry name" value="EPS_sugar_tfrase"/>
</dbReference>
<dbReference type="Pfam" id="PF02397">
    <property type="entry name" value="Bac_transf"/>
    <property type="match status" value="1"/>
</dbReference>
<feature type="transmembrane region" description="Helical" evidence="7">
    <location>
        <begin position="74"/>
        <end position="98"/>
    </location>
</feature>
<feature type="transmembrane region" description="Helical" evidence="7">
    <location>
        <begin position="110"/>
        <end position="133"/>
    </location>
</feature>
<dbReference type="NCBIfam" id="TIGR03025">
    <property type="entry name" value="EPS_sugtrans"/>
    <property type="match status" value="1"/>
</dbReference>
<dbReference type="GO" id="GO:0089702">
    <property type="term" value="F:undecaprenyl-phosphate glucose phosphotransferase activity"/>
    <property type="evidence" value="ECO:0007669"/>
    <property type="project" value="UniProtKB-EC"/>
</dbReference>
<gene>
    <name evidence="9" type="ORF">DXT99_04435</name>
</gene>
<comment type="subcellular location">
    <subcellularLocation>
        <location evidence="1">Membrane</location>
        <topology evidence="1">Multi-pass membrane protein</topology>
    </subcellularLocation>
</comment>
<keyword evidence="5 7" id="KW-1133">Transmembrane helix</keyword>
<evidence type="ECO:0000259" key="8">
    <source>
        <dbReference type="Pfam" id="PF02397"/>
    </source>
</evidence>
<dbReference type="PANTHER" id="PTHR30576">
    <property type="entry name" value="COLANIC BIOSYNTHESIS UDP-GLUCOSE LIPID CARRIER TRANSFERASE"/>
    <property type="match status" value="1"/>
</dbReference>